<dbReference type="Proteomes" id="UP000604825">
    <property type="component" value="Unassembled WGS sequence"/>
</dbReference>
<evidence type="ECO:0000259" key="2">
    <source>
        <dbReference type="Pfam" id="PF07714"/>
    </source>
</evidence>
<comment type="caution">
    <text evidence="3">The sequence shown here is derived from an EMBL/GenBank/DDBJ whole genome shotgun (WGS) entry which is preliminary data.</text>
</comment>
<dbReference type="PANTHER" id="PTHR27006">
    <property type="entry name" value="PROMASTIGOTE SURFACE ANTIGEN PROTEIN PSA"/>
    <property type="match status" value="1"/>
</dbReference>
<dbReference type="Gene3D" id="1.10.510.10">
    <property type="entry name" value="Transferase(Phosphotransferase) domain 1"/>
    <property type="match status" value="1"/>
</dbReference>
<dbReference type="PANTHER" id="PTHR27006:SF615">
    <property type="entry name" value="CYSTEINE-RICH RECEPTOR-LIKE PROTEIN KINASE 10"/>
    <property type="match status" value="1"/>
</dbReference>
<feature type="transmembrane region" description="Helical" evidence="1">
    <location>
        <begin position="17"/>
        <end position="39"/>
    </location>
</feature>
<dbReference type="OrthoDB" id="661987at2759"/>
<evidence type="ECO:0000313" key="4">
    <source>
        <dbReference type="Proteomes" id="UP000604825"/>
    </source>
</evidence>
<proteinExistence type="predicted"/>
<dbReference type="Pfam" id="PF07714">
    <property type="entry name" value="PK_Tyr_Ser-Thr"/>
    <property type="match status" value="1"/>
</dbReference>
<gene>
    <name evidence="3" type="ORF">NCGR_LOCUS57502</name>
</gene>
<name>A0A811RX03_9POAL</name>
<evidence type="ECO:0000313" key="3">
    <source>
        <dbReference type="EMBL" id="CAD6333404.1"/>
    </source>
</evidence>
<protein>
    <recommendedName>
        <fullName evidence="2">Serine-threonine/tyrosine-protein kinase catalytic domain-containing protein</fullName>
    </recommendedName>
</protein>
<accession>A0A811RX03</accession>
<dbReference type="GO" id="GO:0004672">
    <property type="term" value="F:protein kinase activity"/>
    <property type="evidence" value="ECO:0007669"/>
    <property type="project" value="InterPro"/>
</dbReference>
<dbReference type="InterPro" id="IPR001245">
    <property type="entry name" value="Ser-Thr/Tyr_kinase_cat_dom"/>
</dbReference>
<dbReference type="SUPFAM" id="SSF56112">
    <property type="entry name" value="Protein kinase-like (PK-like)"/>
    <property type="match status" value="1"/>
</dbReference>
<sequence length="292" mass="31847">MTIVTAKKGSNQTVRTALLVSIPVAVALLVLLLVVAYLCNRNRKPHKHVQIASIRHATKRAGDCSEEVVCNFAARTDGDEERGFPVGEAPAQELGATARLLHRGTREAPRLRVSYQQQPRQDRLCGYMAPEYALHGIFSAKSDVFSYGVLVLEIVTGRRNTYTHASGPSEDLLTYVWRQWSRGSVQPLLEGCPEEGRRAQEMLRCIHVGLLCVQEDPHLRRSMASVVVMLNSRSITLPAPNAPAFAMPGRGLTVTADAPVTGTDRQGARAVAAGRGQSMSINDASLTDLEPR</sequence>
<dbReference type="InterPro" id="IPR011009">
    <property type="entry name" value="Kinase-like_dom_sf"/>
</dbReference>
<evidence type="ECO:0000256" key="1">
    <source>
        <dbReference type="SAM" id="Phobius"/>
    </source>
</evidence>
<keyword evidence="1" id="KW-0812">Transmembrane</keyword>
<reference evidence="3" key="1">
    <citation type="submission" date="2020-10" db="EMBL/GenBank/DDBJ databases">
        <authorList>
            <person name="Han B."/>
            <person name="Lu T."/>
            <person name="Zhao Q."/>
            <person name="Huang X."/>
            <person name="Zhao Y."/>
        </authorList>
    </citation>
    <scope>NUCLEOTIDE SEQUENCE</scope>
</reference>
<dbReference type="EMBL" id="CAJGYO010000017">
    <property type="protein sequence ID" value="CAD6333404.1"/>
    <property type="molecule type" value="Genomic_DNA"/>
</dbReference>
<keyword evidence="4" id="KW-1185">Reference proteome</keyword>
<feature type="domain" description="Serine-threonine/tyrosine-protein kinase catalytic" evidence="2">
    <location>
        <begin position="115"/>
        <end position="205"/>
    </location>
</feature>
<organism evidence="3 4">
    <name type="scientific">Miscanthus lutarioriparius</name>
    <dbReference type="NCBI Taxonomy" id="422564"/>
    <lineage>
        <taxon>Eukaryota</taxon>
        <taxon>Viridiplantae</taxon>
        <taxon>Streptophyta</taxon>
        <taxon>Embryophyta</taxon>
        <taxon>Tracheophyta</taxon>
        <taxon>Spermatophyta</taxon>
        <taxon>Magnoliopsida</taxon>
        <taxon>Liliopsida</taxon>
        <taxon>Poales</taxon>
        <taxon>Poaceae</taxon>
        <taxon>PACMAD clade</taxon>
        <taxon>Panicoideae</taxon>
        <taxon>Andropogonodae</taxon>
        <taxon>Andropogoneae</taxon>
        <taxon>Saccharinae</taxon>
        <taxon>Miscanthus</taxon>
    </lineage>
</organism>
<keyword evidence="1" id="KW-1133">Transmembrane helix</keyword>
<keyword evidence="1" id="KW-0472">Membrane</keyword>
<dbReference type="AlphaFoldDB" id="A0A811RX03"/>